<dbReference type="InterPro" id="IPR051401">
    <property type="entry name" value="GtrA_CellWall_Glycosyl"/>
</dbReference>
<evidence type="ECO:0000256" key="2">
    <source>
        <dbReference type="ARBA" id="ARBA00009399"/>
    </source>
</evidence>
<comment type="subcellular location">
    <subcellularLocation>
        <location evidence="1">Membrane</location>
        <topology evidence="1">Multi-pass membrane protein</topology>
    </subcellularLocation>
</comment>
<dbReference type="PANTHER" id="PTHR38459">
    <property type="entry name" value="PROPHAGE BACTOPRENOL-LINKED GLUCOSE TRANSLOCASE HOMOLOG"/>
    <property type="match status" value="1"/>
</dbReference>
<feature type="domain" description="GtrA/DPMS transmembrane" evidence="7">
    <location>
        <begin position="19"/>
        <end position="128"/>
    </location>
</feature>
<dbReference type="Pfam" id="PF04138">
    <property type="entry name" value="GtrA_DPMS_TM"/>
    <property type="match status" value="1"/>
</dbReference>
<keyword evidence="5 6" id="KW-0472">Membrane</keyword>
<comment type="similarity">
    <text evidence="2">Belongs to the GtrA family.</text>
</comment>
<sequence>MKKASSIRTFSKAQVSAFSGGLVDYAVMIICTELLNIYYPISIIISGLIGAVVNFSINRYWTYRVHHLGVGKQLIKFIVVVLGSILLKSLGTYLVTSWLLIDYKISRVLVDIVVSLGFNYTLQTYWVFRDKKIL</sequence>
<accession>A0ABV5CAZ1</accession>
<feature type="transmembrane region" description="Helical" evidence="6">
    <location>
        <begin position="77"/>
        <end position="101"/>
    </location>
</feature>
<reference evidence="8 9" key="1">
    <citation type="submission" date="2024-04" db="EMBL/GenBank/DDBJ databases">
        <title>Albibacterium profundi sp. nov., isolated from sediment of the Challenger Deep of Mariana Trench.</title>
        <authorList>
            <person name="Wang Y."/>
        </authorList>
    </citation>
    <scope>NUCLEOTIDE SEQUENCE [LARGE SCALE GENOMIC DNA]</scope>
    <source>
        <strain evidence="8 9">RHL897</strain>
    </source>
</reference>
<feature type="transmembrane region" description="Helical" evidence="6">
    <location>
        <begin position="12"/>
        <end position="31"/>
    </location>
</feature>
<evidence type="ECO:0000256" key="5">
    <source>
        <dbReference type="ARBA" id="ARBA00023136"/>
    </source>
</evidence>
<evidence type="ECO:0000313" key="9">
    <source>
        <dbReference type="Proteomes" id="UP001580928"/>
    </source>
</evidence>
<dbReference type="PANTHER" id="PTHR38459:SF1">
    <property type="entry name" value="PROPHAGE BACTOPRENOL-LINKED GLUCOSE TRANSLOCASE HOMOLOG"/>
    <property type="match status" value="1"/>
</dbReference>
<feature type="transmembrane region" description="Helical" evidence="6">
    <location>
        <begin position="107"/>
        <end position="128"/>
    </location>
</feature>
<protein>
    <submittedName>
        <fullName evidence="8">GtrA family protein</fullName>
    </submittedName>
</protein>
<evidence type="ECO:0000256" key="6">
    <source>
        <dbReference type="SAM" id="Phobius"/>
    </source>
</evidence>
<gene>
    <name evidence="8" type="ORF">WKR92_02610</name>
</gene>
<evidence type="ECO:0000256" key="3">
    <source>
        <dbReference type="ARBA" id="ARBA00022692"/>
    </source>
</evidence>
<evidence type="ECO:0000256" key="1">
    <source>
        <dbReference type="ARBA" id="ARBA00004141"/>
    </source>
</evidence>
<feature type="transmembrane region" description="Helical" evidence="6">
    <location>
        <begin position="37"/>
        <end position="57"/>
    </location>
</feature>
<name>A0ABV5CAZ1_9SPHI</name>
<evidence type="ECO:0000313" key="8">
    <source>
        <dbReference type="EMBL" id="MFB5944718.1"/>
    </source>
</evidence>
<keyword evidence="3 6" id="KW-0812">Transmembrane</keyword>
<keyword evidence="9" id="KW-1185">Reference proteome</keyword>
<proteinExistence type="inferred from homology"/>
<dbReference type="Proteomes" id="UP001580928">
    <property type="component" value="Unassembled WGS sequence"/>
</dbReference>
<organism evidence="8 9">
    <name type="scientific">Albibacterium profundi</name>
    <dbReference type="NCBI Taxonomy" id="3134906"/>
    <lineage>
        <taxon>Bacteria</taxon>
        <taxon>Pseudomonadati</taxon>
        <taxon>Bacteroidota</taxon>
        <taxon>Sphingobacteriia</taxon>
        <taxon>Sphingobacteriales</taxon>
        <taxon>Sphingobacteriaceae</taxon>
        <taxon>Albibacterium</taxon>
    </lineage>
</organism>
<keyword evidence="4 6" id="KW-1133">Transmembrane helix</keyword>
<evidence type="ECO:0000259" key="7">
    <source>
        <dbReference type="Pfam" id="PF04138"/>
    </source>
</evidence>
<dbReference type="EMBL" id="JBBVGT010000002">
    <property type="protein sequence ID" value="MFB5944718.1"/>
    <property type="molecule type" value="Genomic_DNA"/>
</dbReference>
<evidence type="ECO:0000256" key="4">
    <source>
        <dbReference type="ARBA" id="ARBA00022989"/>
    </source>
</evidence>
<dbReference type="InterPro" id="IPR007267">
    <property type="entry name" value="GtrA_DPMS_TM"/>
</dbReference>
<dbReference type="RefSeq" id="WP_375556280.1">
    <property type="nucleotide sequence ID" value="NZ_JBBVGT010000002.1"/>
</dbReference>
<comment type="caution">
    <text evidence="8">The sequence shown here is derived from an EMBL/GenBank/DDBJ whole genome shotgun (WGS) entry which is preliminary data.</text>
</comment>